<dbReference type="PANTHER" id="PTHR38462">
    <property type="entry name" value="EXONUCLEASE-LIKE PROTEIN"/>
    <property type="match status" value="1"/>
</dbReference>
<keyword evidence="1" id="KW-0175">Coiled coil</keyword>
<dbReference type="InterPro" id="IPR038720">
    <property type="entry name" value="YprB_RNase_H-like_dom"/>
</dbReference>
<dbReference type="Proteomes" id="UP000188613">
    <property type="component" value="Unassembled WGS sequence"/>
</dbReference>
<evidence type="ECO:0000313" key="3">
    <source>
        <dbReference type="EMBL" id="OMP65657.1"/>
    </source>
</evidence>
<sequence>MSMAKKLQRMKKHIVREEKLEPIVKPDKKIRCWDAWEAAGAKLFHFEDEYCITREMNYSLEYKHGHYTFADAEKTIHDWAAFNGNHPLSAKGFLPSDLFFFDIETTGLSGTGSVIFLLGTARLNGSRVTVNQYFLPSPGNETALYAKFLKETDYTTLVTYNGKSFDWPQVKSRHTFVRERVPSLPSFGHFDLYHASRRLFKHTMDSVKLVNVEKNILGIERTGDVPGHLAPIIYFDYVERGDPEGVLQVMKHNERDILSLITLYTHISRLVLDESLRSDDRTAFEIAKWFESSGNHAAARTAFETSVKRGEGEISNDAAYRLAIQLKREKSYSEAASLLERVSKSKSTRAFDAAIELAKLYEHRWKQVGQAIEAAEQALELTNDSVKKREVEHRLTRLKRKMSIFNEN</sequence>
<name>A0A1V2A3Y9_9BACI</name>
<proteinExistence type="predicted"/>
<evidence type="ECO:0000259" key="2">
    <source>
        <dbReference type="Pfam" id="PF13482"/>
    </source>
</evidence>
<accession>A0A1V2A3Y9</accession>
<dbReference type="InterPro" id="IPR012337">
    <property type="entry name" value="RNaseH-like_sf"/>
</dbReference>
<dbReference type="STRING" id="1714355.BTO28_16000"/>
<dbReference type="PANTHER" id="PTHR38462:SF1">
    <property type="entry name" value="YPRB RIBONUCLEASE H-LIKE DOMAIN-CONTAINING PROTEIN"/>
    <property type="match status" value="1"/>
</dbReference>
<comment type="caution">
    <text evidence="3">The sequence shown here is derived from an EMBL/GenBank/DDBJ whole genome shotgun (WGS) entry which is preliminary data.</text>
</comment>
<dbReference type="Gene3D" id="1.25.40.10">
    <property type="entry name" value="Tetratricopeptide repeat domain"/>
    <property type="match status" value="1"/>
</dbReference>
<dbReference type="SUPFAM" id="SSF53098">
    <property type="entry name" value="Ribonuclease H-like"/>
    <property type="match status" value="1"/>
</dbReference>
<reference evidence="3 4" key="1">
    <citation type="submission" date="2016-12" db="EMBL/GenBank/DDBJ databases">
        <title>Domibacillus sp. SAB 38T whole genome sequencing.</title>
        <authorList>
            <person name="Verma A."/>
            <person name="Ojha A.K."/>
            <person name="Krishnamurthi S."/>
        </authorList>
    </citation>
    <scope>NUCLEOTIDE SEQUENCE [LARGE SCALE GENOMIC DNA]</scope>
    <source>
        <strain evidence="3 4">SAB 38</strain>
    </source>
</reference>
<feature type="domain" description="YprB ribonuclease H-like" evidence="2">
    <location>
        <begin position="100"/>
        <end position="267"/>
    </location>
</feature>
<dbReference type="Gene3D" id="3.30.420.10">
    <property type="entry name" value="Ribonuclease H-like superfamily/Ribonuclease H"/>
    <property type="match status" value="1"/>
</dbReference>
<dbReference type="GO" id="GO:0003676">
    <property type="term" value="F:nucleic acid binding"/>
    <property type="evidence" value="ECO:0007669"/>
    <property type="project" value="InterPro"/>
</dbReference>
<protein>
    <recommendedName>
        <fullName evidence="2">YprB ribonuclease H-like domain-containing protein</fullName>
    </recommendedName>
</protein>
<dbReference type="OrthoDB" id="9790530at2"/>
<organism evidence="3 4">
    <name type="scientific">Domibacillus epiphyticus</name>
    <dbReference type="NCBI Taxonomy" id="1714355"/>
    <lineage>
        <taxon>Bacteria</taxon>
        <taxon>Bacillati</taxon>
        <taxon>Bacillota</taxon>
        <taxon>Bacilli</taxon>
        <taxon>Bacillales</taxon>
        <taxon>Bacillaceae</taxon>
        <taxon>Domibacillus</taxon>
    </lineage>
</organism>
<gene>
    <name evidence="3" type="ORF">BTO28_16000</name>
</gene>
<dbReference type="AlphaFoldDB" id="A0A1V2A3Y9"/>
<keyword evidence="4" id="KW-1185">Reference proteome</keyword>
<dbReference type="InterPro" id="IPR011990">
    <property type="entry name" value="TPR-like_helical_dom_sf"/>
</dbReference>
<evidence type="ECO:0000313" key="4">
    <source>
        <dbReference type="Proteomes" id="UP000188613"/>
    </source>
</evidence>
<dbReference type="EMBL" id="MSFI01000032">
    <property type="protein sequence ID" value="OMP65657.1"/>
    <property type="molecule type" value="Genomic_DNA"/>
</dbReference>
<feature type="coiled-coil region" evidence="1">
    <location>
        <begin position="372"/>
        <end position="408"/>
    </location>
</feature>
<dbReference type="SUPFAM" id="SSF48452">
    <property type="entry name" value="TPR-like"/>
    <property type="match status" value="1"/>
</dbReference>
<dbReference type="InterPro" id="IPR036397">
    <property type="entry name" value="RNaseH_sf"/>
</dbReference>
<dbReference type="Pfam" id="PF13482">
    <property type="entry name" value="RNase_H_2"/>
    <property type="match status" value="1"/>
</dbReference>
<evidence type="ECO:0000256" key="1">
    <source>
        <dbReference type="SAM" id="Coils"/>
    </source>
</evidence>